<dbReference type="AlphaFoldDB" id="A0A8B7WGB7"/>
<dbReference type="Gene3D" id="3.80.10.10">
    <property type="entry name" value="Ribonuclease Inhibitor"/>
    <property type="match status" value="1"/>
</dbReference>
<dbReference type="RefSeq" id="XP_020042657.1">
    <property type="nucleotide sequence ID" value="XM_020187068.1"/>
</dbReference>
<proteinExistence type="predicted"/>
<protein>
    <submittedName>
        <fullName evidence="7">PRAME family member 12-like</fullName>
    </submittedName>
</protein>
<evidence type="ECO:0000313" key="7">
    <source>
        <dbReference type="RefSeq" id="XP_020042657.1"/>
    </source>
</evidence>
<dbReference type="PANTHER" id="PTHR14224:SF19">
    <property type="entry name" value="PRAME FAMILY MEMBER 11-RELATED"/>
    <property type="match status" value="1"/>
</dbReference>
<keyword evidence="5" id="KW-0408">Iron</keyword>
<dbReference type="SUPFAM" id="SSF51182">
    <property type="entry name" value="RmlC-like cupins"/>
    <property type="match status" value="1"/>
</dbReference>
<dbReference type="Pfam" id="PF07847">
    <property type="entry name" value="PCO_ADO"/>
    <property type="match status" value="1"/>
</dbReference>
<evidence type="ECO:0000256" key="1">
    <source>
        <dbReference type="ARBA" id="ARBA00022614"/>
    </source>
</evidence>
<keyword evidence="4" id="KW-0560">Oxidoreductase</keyword>
<dbReference type="SUPFAM" id="SSF52047">
    <property type="entry name" value="RNI-like"/>
    <property type="match status" value="1"/>
</dbReference>
<evidence type="ECO:0000313" key="6">
    <source>
        <dbReference type="Proteomes" id="UP001732720"/>
    </source>
</evidence>
<dbReference type="KEGG" id="ccan:109701493"/>
<keyword evidence="2" id="KW-0479">Metal-binding</keyword>
<dbReference type="OrthoDB" id="10540293at2759"/>
<dbReference type="InterPro" id="IPR011051">
    <property type="entry name" value="RmlC_Cupin_sf"/>
</dbReference>
<organism evidence="7">
    <name type="scientific">Castor canadensis</name>
    <name type="common">American beaver</name>
    <dbReference type="NCBI Taxonomy" id="51338"/>
    <lineage>
        <taxon>Eukaryota</taxon>
        <taxon>Metazoa</taxon>
        <taxon>Chordata</taxon>
        <taxon>Craniata</taxon>
        <taxon>Vertebrata</taxon>
        <taxon>Euteleostomi</taxon>
        <taxon>Mammalia</taxon>
        <taxon>Eutheria</taxon>
        <taxon>Euarchontoglires</taxon>
        <taxon>Glires</taxon>
        <taxon>Rodentia</taxon>
        <taxon>Castorimorpha</taxon>
        <taxon>Castoridae</taxon>
        <taxon>Castor</taxon>
    </lineage>
</organism>
<dbReference type="Proteomes" id="UP001732720">
    <property type="component" value="Chromosome 7"/>
</dbReference>
<dbReference type="GO" id="GO:0046872">
    <property type="term" value="F:metal ion binding"/>
    <property type="evidence" value="ECO:0007669"/>
    <property type="project" value="UniProtKB-KW"/>
</dbReference>
<dbReference type="InterPro" id="IPR032675">
    <property type="entry name" value="LRR_dom_sf"/>
</dbReference>
<evidence type="ECO:0000256" key="2">
    <source>
        <dbReference type="ARBA" id="ARBA00022723"/>
    </source>
</evidence>
<evidence type="ECO:0000256" key="4">
    <source>
        <dbReference type="ARBA" id="ARBA00023002"/>
    </source>
</evidence>
<gene>
    <name evidence="7" type="primary">LOC109701493</name>
</gene>
<evidence type="ECO:0000256" key="5">
    <source>
        <dbReference type="ARBA" id="ARBA00023004"/>
    </source>
</evidence>
<accession>A0A8B7WGB7</accession>
<name>A0A8B7WGB7_CASCN</name>
<dbReference type="InterPro" id="IPR012864">
    <property type="entry name" value="PCO/ADO"/>
</dbReference>
<dbReference type="GO" id="GO:0005737">
    <property type="term" value="C:cytoplasm"/>
    <property type="evidence" value="ECO:0007669"/>
    <property type="project" value="TreeGrafter"/>
</dbReference>
<keyword evidence="1" id="KW-0433">Leucine-rich repeat</keyword>
<dbReference type="PANTHER" id="PTHR14224">
    <property type="entry name" value="SIMILAR TO PREFERENTIALLY EXPRESSED ANTIGEN IN MELANOMA-LIKE 3"/>
    <property type="match status" value="1"/>
</dbReference>
<dbReference type="InterPro" id="IPR050694">
    <property type="entry name" value="LRRC14/PRAME"/>
</dbReference>
<keyword evidence="6" id="KW-1185">Reference proteome</keyword>
<dbReference type="GO" id="GO:0016702">
    <property type="term" value="F:oxidoreductase activity, acting on single donors with incorporation of molecular oxygen, incorporation of two atoms of oxygen"/>
    <property type="evidence" value="ECO:0007669"/>
    <property type="project" value="InterPro"/>
</dbReference>
<reference evidence="7" key="1">
    <citation type="submission" date="2025-08" db="UniProtKB">
        <authorList>
            <consortium name="RefSeq"/>
        </authorList>
    </citation>
    <scope>IDENTIFICATION</scope>
    <source>
        <tissue evidence="7">Leukocyte</tissue>
    </source>
</reference>
<keyword evidence="3" id="KW-0677">Repeat</keyword>
<evidence type="ECO:0000256" key="3">
    <source>
        <dbReference type="ARBA" id="ARBA00022737"/>
    </source>
</evidence>
<dbReference type="GeneID" id="109701493"/>
<sequence>MSTEAPPTLQELSMQILLRNQALAVSSVDSLPPGLFLQLFKEAFACRSTDILKAMVQAWPFPCLPLGTMMKTRDLRTLRIALDGVDMLLVRQVRPRRCKLQVLDLRKEQQDVWTKGYMAIANACSAEDLTDQGAAIHGAGMVAKQPMRVFIDICIHDLFYEDEFQAPLLRWAKKRKDFLQLCCMKLHIRTGSIYRVQEVLHAVQLEHIQELKVDDIWNQRIMMEFVPYLSRMSNLRVFSFNLIRDGLYPYGRRNPCRISLIIYLFKMMEEANRLRVHHDFFPFGKLHEALRSQTPLEILSLRSTPLKLSDLRHLSQCPSTSQLKYLHLQDCSLKDLRLELLGALLETLAGTLESLLLEECEITDSQLDAILPALSCCSQLTMFSFFGNRISMVTLENLLRHTARLSQLRRALYPAPLESYDPDWDTIDSERFAQVRVKLGQDHTASTVAPPALGHLHESVGLMASAWACSCCKQCGTPQQDHLDTNTVLNVLHGTVCFSCVDQLETKACILMTHMHNQHQVSAVAKTAGFLHILTPPYDSDHDQECHCYWMLDPLRPEEASSSTCHLP</sequence>